<evidence type="ECO:0000313" key="2">
    <source>
        <dbReference type="EMBL" id="TFY80651.1"/>
    </source>
</evidence>
<sequence>MSGTMDAGVAEITSRDGFDSMIAILIVYQTSTKPSLTIFPVFESYAKQHPENAVYYKLDADKYDITKVSDKMRGVTNFPTFLAFKNGRKIGELVGAHVPKLRNMNVVELYHLLQKDNRQLTYYDSGVGTYAKPTFRPFSPSHWKRAIANKVDMAVAWRFEDIILRAYRWLAENYDEGDYIFLFLCALSAMIYTVGLIHKGNEAQIPFAYKLYASVEDSSYLDDMVLRMQQSIGTVQRPRSGEHFPDTHAKSRFMADNFKATFSRSVQVHFVGAWDTVSSVGLVRNKTLPFTARGMGHVCYFRHGLALDERRVKFLPEYAYGGISKSEPPKASLEKYLDVPQAGKHLDVPPMTCERGPFLTIVYDAKLTVTRRGGGNVSNMQLNRSQPALRWMSYEAVKAGLFMHSFKGYLALENTPQIHESLKHAWWIFELLVPVRQLSYKGQNDTTRAPQGREAKTPAWEDFKLETSKVGSESPLEKDVLGTVYYLAEQCKRCSDSDAAEVKRIRRALKTFMATEEAGRAMHEAADVSKTFIDFYARLPQKSASSIPIHLVDDIRLLPPVLHAKQKTAIDVHFVKKDDAMLILEPIVSVGSELAPPGDRGIDELDHVQLKYKKAAAAESRLDRSLDVILKNVLEELGLERHYSTVNGFIVCRMAFGNEQNLDKL</sequence>
<proteinExistence type="predicted"/>
<organism evidence="2 3">
    <name type="scientific">Hericium alpestre</name>
    <dbReference type="NCBI Taxonomy" id="135208"/>
    <lineage>
        <taxon>Eukaryota</taxon>
        <taxon>Fungi</taxon>
        <taxon>Dikarya</taxon>
        <taxon>Basidiomycota</taxon>
        <taxon>Agaricomycotina</taxon>
        <taxon>Agaricomycetes</taxon>
        <taxon>Russulales</taxon>
        <taxon>Hericiaceae</taxon>
        <taxon>Hericium</taxon>
    </lineage>
</organism>
<name>A0A4Z0A351_9AGAM</name>
<accession>A0A4Z0A351</accession>
<dbReference type="PANTHER" id="PTHR33840:SF2">
    <property type="entry name" value="TLE1 PHOSPHOLIPASE DOMAIN-CONTAINING PROTEIN"/>
    <property type="match status" value="1"/>
</dbReference>
<dbReference type="InterPro" id="IPR018712">
    <property type="entry name" value="Tle1-like_cat"/>
</dbReference>
<reference evidence="2 3" key="1">
    <citation type="submission" date="2019-02" db="EMBL/GenBank/DDBJ databases">
        <title>Genome sequencing of the rare red list fungi Hericium alpestre (H. flagellum).</title>
        <authorList>
            <person name="Buettner E."/>
            <person name="Kellner H."/>
        </authorList>
    </citation>
    <scope>NUCLEOTIDE SEQUENCE [LARGE SCALE GENOMIC DNA]</scope>
    <source>
        <strain evidence="2 3">DSM 108284</strain>
    </source>
</reference>
<evidence type="ECO:0000313" key="3">
    <source>
        <dbReference type="Proteomes" id="UP000298061"/>
    </source>
</evidence>
<dbReference type="Proteomes" id="UP000298061">
    <property type="component" value="Unassembled WGS sequence"/>
</dbReference>
<dbReference type="SUPFAM" id="SSF52833">
    <property type="entry name" value="Thioredoxin-like"/>
    <property type="match status" value="1"/>
</dbReference>
<dbReference type="AlphaFoldDB" id="A0A4Z0A351"/>
<dbReference type="Pfam" id="PF09994">
    <property type="entry name" value="T6SS_Tle1-like_cat"/>
    <property type="match status" value="1"/>
</dbReference>
<dbReference type="PANTHER" id="PTHR33840">
    <property type="match status" value="1"/>
</dbReference>
<feature type="domain" description="T6SS Phospholipase effector Tle1-like catalytic" evidence="1">
    <location>
        <begin position="103"/>
        <end position="393"/>
    </location>
</feature>
<evidence type="ECO:0000259" key="1">
    <source>
        <dbReference type="Pfam" id="PF09994"/>
    </source>
</evidence>
<dbReference type="CDD" id="cd02947">
    <property type="entry name" value="TRX_family"/>
    <property type="match status" value="1"/>
</dbReference>
<keyword evidence="3" id="KW-1185">Reference proteome</keyword>
<protein>
    <recommendedName>
        <fullName evidence="1">T6SS Phospholipase effector Tle1-like catalytic domain-containing protein</fullName>
    </recommendedName>
</protein>
<dbReference type="OrthoDB" id="538223at2759"/>
<dbReference type="Gene3D" id="3.40.30.10">
    <property type="entry name" value="Glutaredoxin"/>
    <property type="match status" value="1"/>
</dbReference>
<dbReference type="STRING" id="135208.A0A4Z0A351"/>
<dbReference type="InterPro" id="IPR036249">
    <property type="entry name" value="Thioredoxin-like_sf"/>
</dbReference>
<gene>
    <name evidence="2" type="ORF">EWM64_g3365</name>
</gene>
<comment type="caution">
    <text evidence="2">The sequence shown here is derived from an EMBL/GenBank/DDBJ whole genome shotgun (WGS) entry which is preliminary data.</text>
</comment>
<dbReference type="EMBL" id="SFCI01000309">
    <property type="protein sequence ID" value="TFY80651.1"/>
    <property type="molecule type" value="Genomic_DNA"/>
</dbReference>